<protein>
    <submittedName>
        <fullName evidence="1">Uncharacterized protein</fullName>
    </submittedName>
</protein>
<evidence type="ECO:0000313" key="2">
    <source>
        <dbReference type="Proteomes" id="UP001497535"/>
    </source>
</evidence>
<evidence type="ECO:0000313" key="1">
    <source>
        <dbReference type="EMBL" id="CAK5084032.1"/>
    </source>
</evidence>
<dbReference type="Proteomes" id="UP001497535">
    <property type="component" value="Unassembled WGS sequence"/>
</dbReference>
<proteinExistence type="predicted"/>
<gene>
    <name evidence="1" type="ORF">MENTE1834_LOCUS31413</name>
</gene>
<dbReference type="EMBL" id="CAVMJV010000052">
    <property type="protein sequence ID" value="CAK5084032.1"/>
    <property type="molecule type" value="Genomic_DNA"/>
</dbReference>
<name>A0ACB0ZY14_MELEN</name>
<keyword evidence="2" id="KW-1185">Reference proteome</keyword>
<reference evidence="1" key="1">
    <citation type="submission" date="2023-11" db="EMBL/GenBank/DDBJ databases">
        <authorList>
            <person name="Poullet M."/>
        </authorList>
    </citation>
    <scope>NUCLEOTIDE SEQUENCE</scope>
    <source>
        <strain evidence="1">E1834</strain>
    </source>
</reference>
<sequence>MLLLKLNKIYLFIYYLIIQFLFFVSSDINTPPELECLENGMRLHFIPNFEEGREGGESSLPFSGHVYLRGFFFSSHCHVDYSKQPINQPFYLHIPYKSDCQIKRERKLLLNNTRENEENNSGITYSTVVIVQHHHLFVTNRDKAYSVTCFYRDLFRELERKLDINDISSSKISSQVDAPLCQYEVLRLLNRNNESLNKEESVRFANIGEQLTHKWSCESDELGMLVHSCTVRDGNGHSFQLIDQRGCVTDNSLMPPLIYSSQLNSSFALINAFKFADQMSIFFRCQITLCDKRQNGCEGITPPSCQFIPLPSNGGPPLPIIQSSRDTQQNQNILIKYKNQQNRENNKILPLIKCCKLNEENGLWIPLINFGNGRKERNKRNLEKENKRENNKQKIDLNNNTTTTNSLENKQKNLITIDVVADGLVIFARDEGPNLEERNRLLVQLKQSSLPIKEEEGKQSQCPFLFAEIPFWMWTILSLIPLLLIALFIEYYFLNKKIKMLKSFRTPSFPVEMCGFPSSFGQSPLPKPRRYTGGGGGF</sequence>
<accession>A0ACB0ZY14</accession>
<organism evidence="1 2">
    <name type="scientific">Meloidogyne enterolobii</name>
    <name type="common">Root-knot nematode worm</name>
    <name type="synonym">Meloidogyne mayaguensis</name>
    <dbReference type="NCBI Taxonomy" id="390850"/>
    <lineage>
        <taxon>Eukaryota</taxon>
        <taxon>Metazoa</taxon>
        <taxon>Ecdysozoa</taxon>
        <taxon>Nematoda</taxon>
        <taxon>Chromadorea</taxon>
        <taxon>Rhabditida</taxon>
        <taxon>Tylenchina</taxon>
        <taxon>Tylenchomorpha</taxon>
        <taxon>Tylenchoidea</taxon>
        <taxon>Meloidogynidae</taxon>
        <taxon>Meloidogyninae</taxon>
        <taxon>Meloidogyne</taxon>
    </lineage>
</organism>
<comment type="caution">
    <text evidence="1">The sequence shown here is derived from an EMBL/GenBank/DDBJ whole genome shotgun (WGS) entry which is preliminary data.</text>
</comment>